<gene>
    <name evidence="3" type="ORF">Q4535_14260</name>
    <name evidence="2" type="ORF">QLT01_08325</name>
</gene>
<keyword evidence="1" id="KW-1133">Transmembrane helix</keyword>
<reference evidence="3" key="2">
    <citation type="submission" date="2023-07" db="EMBL/GenBank/DDBJ databases">
        <title>Genome content predicts the carbon catabolic preferences of heterotrophic bacteria.</title>
        <authorList>
            <person name="Gralka M."/>
        </authorList>
    </citation>
    <scope>NUCLEOTIDE SEQUENCE</scope>
    <source>
        <strain evidence="3">C2R13</strain>
    </source>
</reference>
<feature type="transmembrane region" description="Helical" evidence="1">
    <location>
        <begin position="44"/>
        <end position="70"/>
    </location>
</feature>
<dbReference type="EMBL" id="JASCSA010000005">
    <property type="protein sequence ID" value="MDI5884358.1"/>
    <property type="molecule type" value="Genomic_DNA"/>
</dbReference>
<feature type="transmembrane region" description="Helical" evidence="1">
    <location>
        <begin position="104"/>
        <end position="122"/>
    </location>
</feature>
<feature type="transmembrane region" description="Helical" evidence="1">
    <location>
        <begin position="77"/>
        <end position="98"/>
    </location>
</feature>
<reference evidence="2" key="4">
    <citation type="submission" date="2024-05" db="EMBL/GenBank/DDBJ databases">
        <title>Genome-based characterization of strain KMM 296 and proposal for reclassification of Cobetia litoralis and Cobetia pacifica, and emended description of the species Cobetia amphilecti and Cobetia marina.</title>
        <authorList>
            <person name="Balabanova L."/>
            <person name="Nedashkovskaya O."/>
        </authorList>
    </citation>
    <scope>NUCLEOTIDE SEQUENCE</scope>
    <source>
        <strain evidence="2">NRIC 0815</strain>
    </source>
</reference>
<dbReference type="Proteomes" id="UP001229025">
    <property type="component" value="Unassembled WGS sequence"/>
</dbReference>
<reference evidence="5" key="3">
    <citation type="submission" date="2023-07" db="EMBL/GenBank/DDBJ databases">
        <title>Genome-based characterization of strain KMM 296 and proposal for reclassification of Cobetia litoralis and Cobetia pacifica, and emended description of the species Cobetia amphilecti and Cobetia marina.</title>
        <authorList>
            <person name="Balabanova L."/>
            <person name="Nedashkovskaya O."/>
        </authorList>
    </citation>
    <scope>NUCLEOTIDE SEQUENCE [LARGE SCALE GENOMIC DNA]</scope>
    <source>
        <strain evidence="5">NRIC 0815</strain>
    </source>
</reference>
<evidence type="ECO:0000313" key="4">
    <source>
        <dbReference type="Proteomes" id="UP001170481"/>
    </source>
</evidence>
<feature type="transmembrane region" description="Helical" evidence="1">
    <location>
        <begin position="12"/>
        <end position="32"/>
    </location>
</feature>
<dbReference type="RefSeq" id="WP_043333725.1">
    <property type="nucleotide sequence ID" value="NZ_CANLSP010000003.1"/>
</dbReference>
<evidence type="ECO:0000313" key="2">
    <source>
        <dbReference type="EMBL" id="MDI5884358.1"/>
    </source>
</evidence>
<evidence type="ECO:0000256" key="1">
    <source>
        <dbReference type="SAM" id="Phobius"/>
    </source>
</evidence>
<dbReference type="AlphaFoldDB" id="A0AAP4U0Q3"/>
<accession>A0AAP4U0Q3</accession>
<name>A0AAP4U0Q3_9GAMM</name>
<proteinExistence type="predicted"/>
<dbReference type="GeneID" id="97325063"/>
<evidence type="ECO:0000313" key="5">
    <source>
        <dbReference type="Proteomes" id="UP001229025"/>
    </source>
</evidence>
<keyword evidence="1" id="KW-0812">Transmembrane</keyword>
<evidence type="ECO:0000313" key="3">
    <source>
        <dbReference type="EMBL" id="MDO6673274.1"/>
    </source>
</evidence>
<evidence type="ECO:0008006" key="6">
    <source>
        <dbReference type="Google" id="ProtNLM"/>
    </source>
</evidence>
<organism evidence="3 4">
    <name type="scientific">Cobetia amphilecti</name>
    <dbReference type="NCBI Taxonomy" id="1055104"/>
    <lineage>
        <taxon>Bacteria</taxon>
        <taxon>Pseudomonadati</taxon>
        <taxon>Pseudomonadota</taxon>
        <taxon>Gammaproteobacteria</taxon>
        <taxon>Oceanospirillales</taxon>
        <taxon>Halomonadaceae</taxon>
        <taxon>Cobetia</taxon>
    </lineage>
</organism>
<keyword evidence="1" id="KW-0472">Membrane</keyword>
<sequence length="144" mass="16083">MTKYADRIRISLLLLRLGVFLVITMWTLDKFFNPGHAAAIFEKFYAIGGMGEGIVIAIAVIEMVLLLLFVTGVKKTLTYGLVLLLHAGSTFSAFKQYLDPFDHLLFFAAWPMLAACVALFMLREIDTCFTLGGKQARLEEEAAR</sequence>
<protein>
    <recommendedName>
        <fullName evidence="6">DoxX family protein</fullName>
    </recommendedName>
</protein>
<reference evidence="2 5" key="1">
    <citation type="submission" date="2023-04" db="EMBL/GenBank/DDBJ databases">
        <authorList>
            <person name="Otstavnykh N."/>
            <person name="Seitkalieva A."/>
            <person name="Bystritskaya E."/>
        </authorList>
    </citation>
    <scope>NUCLEOTIDE SEQUENCE [LARGE SCALE GENOMIC DNA]</scope>
    <source>
        <strain evidence="2 5">NRIC 0815</strain>
    </source>
</reference>
<dbReference type="EMBL" id="JAUORK010000022">
    <property type="protein sequence ID" value="MDO6673274.1"/>
    <property type="molecule type" value="Genomic_DNA"/>
</dbReference>
<comment type="caution">
    <text evidence="3">The sequence shown here is derived from an EMBL/GenBank/DDBJ whole genome shotgun (WGS) entry which is preliminary data.</text>
</comment>
<dbReference type="Proteomes" id="UP001170481">
    <property type="component" value="Unassembled WGS sequence"/>
</dbReference>
<keyword evidence="5" id="KW-1185">Reference proteome</keyword>